<dbReference type="NCBIfam" id="TIGR01396">
    <property type="entry name" value="FlgB"/>
    <property type="match status" value="1"/>
</dbReference>
<comment type="function">
    <text evidence="5 6">Structural component of flagellum, the bacterial motility apparatus. Part of the rod structure of flagellar basal body.</text>
</comment>
<evidence type="ECO:0000313" key="9">
    <source>
        <dbReference type="Proteomes" id="UP000295304"/>
    </source>
</evidence>
<gene>
    <name evidence="8" type="ORF">EDD55_104125</name>
</gene>
<evidence type="ECO:0000259" key="7">
    <source>
        <dbReference type="Pfam" id="PF00460"/>
    </source>
</evidence>
<dbReference type="EMBL" id="SLZW01000004">
    <property type="protein sequence ID" value="TCS63034.1"/>
    <property type="molecule type" value="Genomic_DNA"/>
</dbReference>
<sequence length="136" mass="15522">MDFNKFTLFGAIKGRMDWLARRQELLSQNIANADTPGYKPHDLKPFSFKDMVQRQQLPPLNMEVTNNQHLGGERKAVSPFREVVDTKPYETAPDGNAVVLEEQMAKVNETAIQHRLTTELYRKNLGLIRIAIGKGR</sequence>
<dbReference type="Proteomes" id="UP000295304">
    <property type="component" value="Unassembled WGS sequence"/>
</dbReference>
<evidence type="ECO:0000256" key="5">
    <source>
        <dbReference type="ARBA" id="ARBA00024934"/>
    </source>
</evidence>
<dbReference type="RefSeq" id="WP_132938772.1">
    <property type="nucleotide sequence ID" value="NZ_CP119676.1"/>
</dbReference>
<keyword evidence="4 6" id="KW-0975">Bacterial flagellum</keyword>
<dbReference type="OrthoDB" id="9788334at2"/>
<keyword evidence="8" id="KW-0282">Flagellum</keyword>
<accession>A0A4R3JBL8</accession>
<comment type="subcellular location">
    <subcellularLocation>
        <location evidence="1 6">Bacterial flagellum basal body</location>
    </subcellularLocation>
</comment>
<evidence type="ECO:0000256" key="3">
    <source>
        <dbReference type="ARBA" id="ARBA00014376"/>
    </source>
</evidence>
<evidence type="ECO:0000256" key="6">
    <source>
        <dbReference type="PIRNR" id="PIRNR002889"/>
    </source>
</evidence>
<name>A0A4R3JBL8_9PROT</name>
<organism evidence="8 9">
    <name type="scientific">Varunaivibrio sulfuroxidans</name>
    <dbReference type="NCBI Taxonomy" id="1773489"/>
    <lineage>
        <taxon>Bacteria</taxon>
        <taxon>Pseudomonadati</taxon>
        <taxon>Pseudomonadota</taxon>
        <taxon>Alphaproteobacteria</taxon>
        <taxon>Rhodospirillales</taxon>
        <taxon>Magnetovibrionaceae</taxon>
        <taxon>Varunaivibrio</taxon>
    </lineage>
</organism>
<evidence type="ECO:0000256" key="1">
    <source>
        <dbReference type="ARBA" id="ARBA00004117"/>
    </source>
</evidence>
<feature type="domain" description="Flagellar basal body rod protein N-terminal" evidence="7">
    <location>
        <begin position="19"/>
        <end position="39"/>
    </location>
</feature>
<dbReference type="PIRSF" id="PIRSF002889">
    <property type="entry name" value="Rod_FlgB"/>
    <property type="match status" value="1"/>
</dbReference>
<dbReference type="GO" id="GO:0071973">
    <property type="term" value="P:bacterial-type flagellum-dependent cell motility"/>
    <property type="evidence" value="ECO:0007669"/>
    <property type="project" value="InterPro"/>
</dbReference>
<protein>
    <recommendedName>
        <fullName evidence="3 6">Flagellar basal body rod protein FlgB</fullName>
    </recommendedName>
</protein>
<dbReference type="GO" id="GO:0030694">
    <property type="term" value="C:bacterial-type flagellum basal body, rod"/>
    <property type="evidence" value="ECO:0007669"/>
    <property type="project" value="InterPro"/>
</dbReference>
<dbReference type="InterPro" id="IPR001444">
    <property type="entry name" value="Flag_bb_rod_N"/>
</dbReference>
<comment type="similarity">
    <text evidence="2 6">Belongs to the flagella basal body rod proteins family.</text>
</comment>
<keyword evidence="9" id="KW-1185">Reference proteome</keyword>
<evidence type="ECO:0000313" key="8">
    <source>
        <dbReference type="EMBL" id="TCS63034.1"/>
    </source>
</evidence>
<evidence type="ECO:0000256" key="2">
    <source>
        <dbReference type="ARBA" id="ARBA00009677"/>
    </source>
</evidence>
<reference evidence="8 9" key="1">
    <citation type="submission" date="2019-03" db="EMBL/GenBank/DDBJ databases">
        <title>Genomic Encyclopedia of Type Strains, Phase IV (KMG-IV): sequencing the most valuable type-strain genomes for metagenomic binning, comparative biology and taxonomic classification.</title>
        <authorList>
            <person name="Goeker M."/>
        </authorList>
    </citation>
    <scope>NUCLEOTIDE SEQUENCE [LARGE SCALE GENOMIC DNA]</scope>
    <source>
        <strain evidence="8 9">DSM 101688</strain>
    </source>
</reference>
<comment type="subunit">
    <text evidence="6">The basal body constitutes a major portion of the flagellar organelle and consists of a number of rings mounted on a central rod.</text>
</comment>
<dbReference type="Pfam" id="PF00460">
    <property type="entry name" value="Flg_bb_rod"/>
    <property type="match status" value="1"/>
</dbReference>
<dbReference type="InterPro" id="IPR006300">
    <property type="entry name" value="FlgB"/>
</dbReference>
<evidence type="ECO:0000256" key="4">
    <source>
        <dbReference type="ARBA" id="ARBA00023143"/>
    </source>
</evidence>
<dbReference type="AlphaFoldDB" id="A0A4R3JBL8"/>
<proteinExistence type="inferred from homology"/>
<keyword evidence="8" id="KW-0966">Cell projection</keyword>
<keyword evidence="8" id="KW-0969">Cilium</keyword>
<comment type="caution">
    <text evidence="8">The sequence shown here is derived from an EMBL/GenBank/DDBJ whole genome shotgun (WGS) entry which is preliminary data.</text>
</comment>